<dbReference type="InterPro" id="IPR020568">
    <property type="entry name" value="Ribosomal_Su5_D2-typ_SF"/>
</dbReference>
<dbReference type="PIRSF" id="PIRSF000530">
    <property type="entry name" value="Galactokinase"/>
    <property type="match status" value="1"/>
</dbReference>
<dbReference type="RefSeq" id="WP_045087845.1">
    <property type="nucleotide sequence ID" value="NZ_LN824141.1"/>
</dbReference>
<evidence type="ECO:0000256" key="8">
    <source>
        <dbReference type="ARBA" id="ARBA00022842"/>
    </source>
</evidence>
<accession>A0A0C7NRB3</accession>
<dbReference type="InterPro" id="IPR000705">
    <property type="entry name" value="Galactokinase"/>
</dbReference>
<keyword evidence="3 11" id="KW-0808">Transferase</keyword>
<dbReference type="InterPro" id="IPR019741">
    <property type="entry name" value="Galactokinase_CS"/>
</dbReference>
<dbReference type="HAMAP" id="MF_00246">
    <property type="entry name" value="Galactokinase"/>
    <property type="match status" value="1"/>
</dbReference>
<dbReference type="KEGG" id="dtn:DTL3_1073"/>
<dbReference type="GO" id="GO:0006012">
    <property type="term" value="P:galactose metabolic process"/>
    <property type="evidence" value="ECO:0007669"/>
    <property type="project" value="UniProtKB-UniRule"/>
</dbReference>
<comment type="similarity">
    <text evidence="1 11">Belongs to the GHMP kinase family. GalK subfamily.</text>
</comment>
<dbReference type="FunFam" id="3.30.230.10:FF:000017">
    <property type="entry name" value="Galactokinase"/>
    <property type="match status" value="1"/>
</dbReference>
<dbReference type="InterPro" id="IPR006204">
    <property type="entry name" value="GHMP_kinase_N_dom"/>
</dbReference>
<feature type="binding site" evidence="11">
    <location>
        <position position="66"/>
    </location>
    <ligand>
        <name>ATP</name>
        <dbReference type="ChEBI" id="CHEBI:30616"/>
    </ligand>
</feature>
<dbReference type="EC" id="2.7.1.6" evidence="11 12"/>
<comment type="catalytic activity">
    <reaction evidence="11">
        <text>alpha-D-galactose + ATP = alpha-D-galactose 1-phosphate + ADP + H(+)</text>
        <dbReference type="Rhea" id="RHEA:13553"/>
        <dbReference type="ChEBI" id="CHEBI:15378"/>
        <dbReference type="ChEBI" id="CHEBI:28061"/>
        <dbReference type="ChEBI" id="CHEBI:30616"/>
        <dbReference type="ChEBI" id="CHEBI:58336"/>
        <dbReference type="ChEBI" id="CHEBI:456216"/>
        <dbReference type="EC" id="2.7.1.6"/>
    </reaction>
</comment>
<dbReference type="InterPro" id="IPR036554">
    <property type="entry name" value="GHMP_kinase_C_sf"/>
</dbReference>
<dbReference type="PANTHER" id="PTHR10457:SF7">
    <property type="entry name" value="GALACTOKINASE-RELATED"/>
    <property type="match status" value="1"/>
</dbReference>
<dbReference type="PRINTS" id="PR00959">
    <property type="entry name" value="MEVGALKINASE"/>
</dbReference>
<keyword evidence="8 11" id="KW-0460">Magnesium</keyword>
<dbReference type="GO" id="GO:0005829">
    <property type="term" value="C:cytosol"/>
    <property type="evidence" value="ECO:0007669"/>
    <property type="project" value="TreeGrafter"/>
</dbReference>
<evidence type="ECO:0000256" key="12">
    <source>
        <dbReference type="NCBIfam" id="TIGR00131"/>
    </source>
</evidence>
<dbReference type="STRING" id="1006576.DTL3_1073"/>
<keyword evidence="9 11" id="KW-0299">Galactose metabolism</keyword>
<evidence type="ECO:0000256" key="10">
    <source>
        <dbReference type="ARBA" id="ARBA00023277"/>
    </source>
</evidence>
<evidence type="ECO:0000256" key="1">
    <source>
        <dbReference type="ARBA" id="ARBA00006566"/>
    </source>
</evidence>
<feature type="site" description="Transition state stabilizer" evidence="11">
    <location>
        <position position="26"/>
    </location>
</feature>
<feature type="binding site" evidence="11">
    <location>
        <position position="127"/>
    </location>
    <ligand>
        <name>Mg(2+)</name>
        <dbReference type="ChEBI" id="CHEBI:18420"/>
    </ligand>
</feature>
<dbReference type="OrthoDB" id="250531at2"/>
<dbReference type="GO" id="GO:0000287">
    <property type="term" value="F:magnesium ion binding"/>
    <property type="evidence" value="ECO:0007669"/>
    <property type="project" value="UniProtKB-UniRule"/>
</dbReference>
<dbReference type="GO" id="GO:0004335">
    <property type="term" value="F:galactokinase activity"/>
    <property type="evidence" value="ECO:0007669"/>
    <property type="project" value="UniProtKB-UniRule"/>
</dbReference>
<keyword evidence="6 11" id="KW-0418">Kinase</keyword>
<dbReference type="EMBL" id="LN824141">
    <property type="protein sequence ID" value="CEP78377.1"/>
    <property type="molecule type" value="Genomic_DNA"/>
</dbReference>
<keyword evidence="5 11" id="KW-0547">Nucleotide-binding</keyword>
<dbReference type="Gene3D" id="3.30.230.10">
    <property type="match status" value="1"/>
</dbReference>
<keyword evidence="4 11" id="KW-0479">Metal-binding</keyword>
<sequence length="384" mass="43126">MDLLSIFHNIYGKSEKTILQFFSPGRINLIGEHVDYNGGYVLPGAINLGIYGVMSPRNDTKIYLKSMDFPNEVEVDLNKAIEYKIEDGWGNYAKGIIKYLLEDGYSLKGCNILIKGDLPNGAGLSSSAALEVLIGYMLLFLIQKPEEIDKKYLALLGQRVENKFIGVNSGIMDQFTVANAKKDHALLLNTQHLSSEYIPCYLNGYSLVIMNTNKRRELASSNYNQRRQECENALETIKKAKKAALNNLCECTLDDLKYIKNEVEYKRARHVITENQRVIKAANLLKNNDLKGFGELLVQSHNSLKHDYEVTGFELDTIVEEALKIPNCLGARMTGAGFGGCAIALVEENIVDSFIKSVSKNYHQKTKLTPEFYITTLEDGVRQI</sequence>
<dbReference type="PANTHER" id="PTHR10457">
    <property type="entry name" value="MEVALONATE KINASE/GALACTOKINASE"/>
    <property type="match status" value="1"/>
</dbReference>
<feature type="binding site" evidence="11">
    <location>
        <begin position="32"/>
        <end position="35"/>
    </location>
    <ligand>
        <name>substrate</name>
    </ligand>
</feature>
<feature type="active site" description="Proton acceptor" evidence="11">
    <location>
        <position position="173"/>
    </location>
</feature>
<dbReference type="PROSITE" id="PS00106">
    <property type="entry name" value="GALACTOKINASE"/>
    <property type="match status" value="1"/>
</dbReference>
<protein>
    <recommendedName>
        <fullName evidence="11 12">Galactokinase</fullName>
        <ecNumber evidence="11 12">2.7.1.6</ecNumber>
    </recommendedName>
    <alternativeName>
        <fullName evidence="11">Galactose kinase</fullName>
    </alternativeName>
</protein>
<reference evidence="18" key="1">
    <citation type="submission" date="2014-11" db="EMBL/GenBank/DDBJ databases">
        <authorList>
            <person name="Wibberg D."/>
        </authorList>
    </citation>
    <scope>NUCLEOTIDE SEQUENCE [LARGE SCALE GENOMIC DNA]</scope>
    <source>
        <strain evidence="18">L3</strain>
    </source>
</reference>
<dbReference type="PRINTS" id="PR00473">
    <property type="entry name" value="GALCTOKINASE"/>
</dbReference>
<evidence type="ECO:0000256" key="6">
    <source>
        <dbReference type="ARBA" id="ARBA00022777"/>
    </source>
</evidence>
<keyword evidence="7 11" id="KW-0067">ATP-binding</keyword>
<dbReference type="PROSITE" id="PS00627">
    <property type="entry name" value="GHMP_KINASES_ATP"/>
    <property type="match status" value="1"/>
</dbReference>
<organism evidence="17 18">
    <name type="scientific">Defluviitoga tunisiensis</name>
    <dbReference type="NCBI Taxonomy" id="1006576"/>
    <lineage>
        <taxon>Bacteria</taxon>
        <taxon>Thermotogati</taxon>
        <taxon>Thermotogota</taxon>
        <taxon>Thermotogae</taxon>
        <taxon>Petrotogales</taxon>
        <taxon>Petrotogaceae</taxon>
        <taxon>Defluviitoga</taxon>
    </lineage>
</organism>
<dbReference type="InterPro" id="IPR006206">
    <property type="entry name" value="Mevalonate/galactokinase"/>
</dbReference>
<feature type="coiled-coil region" evidence="13">
    <location>
        <begin position="220"/>
        <end position="247"/>
    </location>
</feature>
<keyword evidence="10 11" id="KW-0119">Carbohydrate metabolism</keyword>
<evidence type="ECO:0000256" key="4">
    <source>
        <dbReference type="ARBA" id="ARBA00022723"/>
    </source>
</evidence>
<evidence type="ECO:0000259" key="15">
    <source>
        <dbReference type="Pfam" id="PF08544"/>
    </source>
</evidence>
<feature type="domain" description="Galactokinase N-terminal" evidence="16">
    <location>
        <begin position="7"/>
        <end position="56"/>
    </location>
</feature>
<dbReference type="InterPro" id="IPR006203">
    <property type="entry name" value="GHMP_knse_ATP-bd_CS"/>
</dbReference>
<evidence type="ECO:0000256" key="7">
    <source>
        <dbReference type="ARBA" id="ARBA00022840"/>
    </source>
</evidence>
<proteinExistence type="inferred from homology"/>
<evidence type="ECO:0000256" key="11">
    <source>
        <dbReference type="HAMAP-Rule" id="MF_00246"/>
    </source>
</evidence>
<gene>
    <name evidence="11 17" type="primary">galK</name>
    <name evidence="17" type="ORF">DTL3_1073</name>
</gene>
<dbReference type="Pfam" id="PF00288">
    <property type="entry name" value="GHMP_kinases_N"/>
    <property type="match status" value="1"/>
</dbReference>
<dbReference type="InterPro" id="IPR019539">
    <property type="entry name" value="GalKase_N"/>
</dbReference>
<dbReference type="NCBIfam" id="NF003705">
    <property type="entry name" value="PRK05322.1"/>
    <property type="match status" value="1"/>
</dbReference>
<dbReference type="AlphaFoldDB" id="A0A0C7NRB3"/>
<feature type="binding site" evidence="11">
    <location>
        <position position="223"/>
    </location>
    <ligand>
        <name>substrate</name>
    </ligand>
</feature>
<dbReference type="Pfam" id="PF08544">
    <property type="entry name" value="GHMP_kinases_C"/>
    <property type="match status" value="1"/>
</dbReference>
<dbReference type="PATRIC" id="fig|1006576.9.peg.1072"/>
<evidence type="ECO:0000256" key="5">
    <source>
        <dbReference type="ARBA" id="ARBA00022741"/>
    </source>
</evidence>
<feature type="domain" description="GHMP kinase N-terminal" evidence="14">
    <location>
        <begin position="91"/>
        <end position="177"/>
    </location>
</feature>
<comment type="subcellular location">
    <subcellularLocation>
        <location evidence="11">Cytoplasm</location>
    </subcellularLocation>
</comment>
<dbReference type="NCBIfam" id="TIGR00131">
    <property type="entry name" value="gal_kin"/>
    <property type="match status" value="1"/>
</dbReference>
<feature type="binding site" evidence="11">
    <location>
        <position position="161"/>
    </location>
    <ligand>
        <name>Mg(2+)</name>
        <dbReference type="ChEBI" id="CHEBI:18420"/>
    </ligand>
</feature>
<evidence type="ECO:0000259" key="14">
    <source>
        <dbReference type="Pfam" id="PF00288"/>
    </source>
</evidence>
<dbReference type="FunFam" id="3.30.70.890:FF:000001">
    <property type="entry name" value="Galactokinase"/>
    <property type="match status" value="1"/>
</dbReference>
<keyword evidence="2 11" id="KW-0963">Cytoplasm</keyword>
<evidence type="ECO:0000313" key="18">
    <source>
        <dbReference type="Proteomes" id="UP000032809"/>
    </source>
</evidence>
<dbReference type="InterPro" id="IPR022963">
    <property type="entry name" value="Galactokinase_bac"/>
</dbReference>
<evidence type="ECO:0000259" key="16">
    <source>
        <dbReference type="Pfam" id="PF10509"/>
    </source>
</evidence>
<evidence type="ECO:0000256" key="13">
    <source>
        <dbReference type="SAM" id="Coils"/>
    </source>
</evidence>
<comment type="pathway">
    <text evidence="11">Carbohydrate metabolism; galactose metabolism.</text>
</comment>
<evidence type="ECO:0000256" key="9">
    <source>
        <dbReference type="ARBA" id="ARBA00023144"/>
    </source>
</evidence>
<dbReference type="Pfam" id="PF10509">
    <property type="entry name" value="GalKase_gal_bdg"/>
    <property type="match status" value="1"/>
</dbReference>
<dbReference type="HOGENOM" id="CLU_017814_2_1_0"/>
<evidence type="ECO:0000313" key="17">
    <source>
        <dbReference type="EMBL" id="CEP78377.1"/>
    </source>
</evidence>
<dbReference type="SUPFAM" id="SSF55060">
    <property type="entry name" value="GHMP Kinase, C-terminal domain"/>
    <property type="match status" value="1"/>
</dbReference>
<evidence type="ECO:0000256" key="2">
    <source>
        <dbReference type="ARBA" id="ARBA00022490"/>
    </source>
</evidence>
<dbReference type="Gene3D" id="3.30.70.890">
    <property type="entry name" value="GHMP kinase, C-terminal domain"/>
    <property type="match status" value="1"/>
</dbReference>
<dbReference type="GO" id="GO:0005524">
    <property type="term" value="F:ATP binding"/>
    <property type="evidence" value="ECO:0007669"/>
    <property type="project" value="UniProtKB-UniRule"/>
</dbReference>
<name>A0A0C7NRB3_DEFTU</name>
<evidence type="ECO:0000256" key="3">
    <source>
        <dbReference type="ARBA" id="ARBA00022679"/>
    </source>
</evidence>
<comment type="function">
    <text evidence="11">Catalyzes the transfer of the gamma-phosphate of ATP to D-galactose to form alpha-D-galactose-1-phosphate (Gal-1-P).</text>
</comment>
<dbReference type="SUPFAM" id="SSF54211">
    <property type="entry name" value="Ribosomal protein S5 domain 2-like"/>
    <property type="match status" value="1"/>
</dbReference>
<dbReference type="InterPro" id="IPR013750">
    <property type="entry name" value="GHMP_kinase_C_dom"/>
</dbReference>
<dbReference type="Proteomes" id="UP000032809">
    <property type="component" value="Chromosome I"/>
</dbReference>
<feature type="domain" description="GHMP kinase C-terminal" evidence="15">
    <location>
        <begin position="284"/>
        <end position="363"/>
    </location>
</feature>
<feature type="binding site" evidence="11">
    <location>
        <begin position="121"/>
        <end position="127"/>
    </location>
    <ligand>
        <name>ATP</name>
        <dbReference type="ChEBI" id="CHEBI:30616"/>
    </ligand>
</feature>
<dbReference type="UniPathway" id="UPA00214"/>
<keyword evidence="18" id="KW-1185">Reference proteome</keyword>
<dbReference type="InterPro" id="IPR014721">
    <property type="entry name" value="Ribsml_uS5_D2-typ_fold_subgr"/>
</dbReference>
<keyword evidence="13" id="KW-0175">Coiled coil</keyword>